<gene>
    <name evidence="1" type="ORF">Zmor_018246</name>
</gene>
<organism evidence="1 2">
    <name type="scientific">Zophobas morio</name>
    <dbReference type="NCBI Taxonomy" id="2755281"/>
    <lineage>
        <taxon>Eukaryota</taxon>
        <taxon>Metazoa</taxon>
        <taxon>Ecdysozoa</taxon>
        <taxon>Arthropoda</taxon>
        <taxon>Hexapoda</taxon>
        <taxon>Insecta</taxon>
        <taxon>Pterygota</taxon>
        <taxon>Neoptera</taxon>
        <taxon>Endopterygota</taxon>
        <taxon>Coleoptera</taxon>
        <taxon>Polyphaga</taxon>
        <taxon>Cucujiformia</taxon>
        <taxon>Tenebrionidae</taxon>
        <taxon>Zophobas</taxon>
    </lineage>
</organism>
<dbReference type="Gene3D" id="3.30.420.10">
    <property type="entry name" value="Ribonuclease H-like superfamily/Ribonuclease H"/>
    <property type="match status" value="1"/>
</dbReference>
<name>A0AA38MDC4_9CUCU</name>
<evidence type="ECO:0000313" key="1">
    <source>
        <dbReference type="EMBL" id="KAJ3652267.1"/>
    </source>
</evidence>
<evidence type="ECO:0008006" key="3">
    <source>
        <dbReference type="Google" id="ProtNLM"/>
    </source>
</evidence>
<dbReference type="PANTHER" id="PTHR33939:SF1">
    <property type="entry name" value="DUF4371 DOMAIN-CONTAINING PROTEIN"/>
    <property type="match status" value="1"/>
</dbReference>
<dbReference type="AlphaFoldDB" id="A0AA38MDC4"/>
<accession>A0AA38MDC4</accession>
<dbReference type="InterPro" id="IPR036397">
    <property type="entry name" value="RNaseH_sf"/>
</dbReference>
<reference evidence="1" key="1">
    <citation type="journal article" date="2023" name="G3 (Bethesda)">
        <title>Whole genome assemblies of Zophobas morio and Tenebrio molitor.</title>
        <authorList>
            <person name="Kaur S."/>
            <person name="Stinson S.A."/>
            <person name="diCenzo G.C."/>
        </authorList>
    </citation>
    <scope>NUCLEOTIDE SEQUENCE</scope>
    <source>
        <strain evidence="1">QUZm001</strain>
    </source>
</reference>
<dbReference type="Proteomes" id="UP001168821">
    <property type="component" value="Unassembled WGS sequence"/>
</dbReference>
<dbReference type="GO" id="GO:0003676">
    <property type="term" value="F:nucleic acid binding"/>
    <property type="evidence" value="ECO:0007669"/>
    <property type="project" value="InterPro"/>
</dbReference>
<dbReference type="EMBL" id="JALNTZ010000005">
    <property type="protein sequence ID" value="KAJ3652267.1"/>
    <property type="molecule type" value="Genomic_DNA"/>
</dbReference>
<sequence>MVQWLTDKKLPFQPTMLKPQLYEVAKSYKKRYVTYKFDTILTNHGHTVLRLPLCHLDLNPIELIWATIKNNVDRKNVRFKMDDVQELVQYEFASITDED</sequence>
<comment type="caution">
    <text evidence="1">The sequence shown here is derived from an EMBL/GenBank/DDBJ whole genome shotgun (WGS) entry which is preliminary data.</text>
</comment>
<protein>
    <recommendedName>
        <fullName evidence="3">Tc1-like transposase DDE domain-containing protein</fullName>
    </recommendedName>
</protein>
<dbReference type="PANTHER" id="PTHR33939">
    <property type="entry name" value="PROTEIN CBG22215"/>
    <property type="match status" value="1"/>
</dbReference>
<keyword evidence="2" id="KW-1185">Reference proteome</keyword>
<evidence type="ECO:0000313" key="2">
    <source>
        <dbReference type="Proteomes" id="UP001168821"/>
    </source>
</evidence>
<proteinExistence type="predicted"/>